<dbReference type="InterPro" id="IPR002586">
    <property type="entry name" value="CobQ/CobB/MinD/ParA_Nub-bd_dom"/>
</dbReference>
<dbReference type="Gene3D" id="3.40.50.300">
    <property type="entry name" value="P-loop containing nucleotide triphosphate hydrolases"/>
    <property type="match status" value="1"/>
</dbReference>
<evidence type="ECO:0000313" key="3">
    <source>
        <dbReference type="Proteomes" id="UP001223520"/>
    </source>
</evidence>
<dbReference type="KEGG" id="hbq:QI031_31500"/>
<protein>
    <recommendedName>
        <fullName evidence="1">CobQ/CobB/MinD/ParA nucleotide binding domain-containing protein</fullName>
    </recommendedName>
</protein>
<accession>A0AAJ6NYQ9</accession>
<keyword evidence="2" id="KW-0614">Plasmid</keyword>
<feature type="domain" description="CobQ/CobB/MinD/ParA nucleotide binding" evidence="1">
    <location>
        <begin position="32"/>
        <end position="160"/>
    </location>
</feature>
<evidence type="ECO:0000313" key="2">
    <source>
        <dbReference type="EMBL" id="WGV29087.1"/>
    </source>
</evidence>
<dbReference type="Proteomes" id="UP001223520">
    <property type="component" value="Plasmid unnamed1"/>
</dbReference>
<dbReference type="InterPro" id="IPR027417">
    <property type="entry name" value="P-loop_NTPase"/>
</dbReference>
<evidence type="ECO:0000259" key="1">
    <source>
        <dbReference type="Pfam" id="PF01656"/>
    </source>
</evidence>
<organism evidence="2 3">
    <name type="scientific">Halotia branconii CENA392</name>
    <dbReference type="NCBI Taxonomy" id="1539056"/>
    <lineage>
        <taxon>Bacteria</taxon>
        <taxon>Bacillati</taxon>
        <taxon>Cyanobacteriota</taxon>
        <taxon>Cyanophyceae</taxon>
        <taxon>Nostocales</taxon>
        <taxon>Nodulariaceae</taxon>
        <taxon>Halotia</taxon>
    </lineage>
</organism>
<dbReference type="SUPFAM" id="SSF52540">
    <property type="entry name" value="P-loop containing nucleoside triphosphate hydrolases"/>
    <property type="match status" value="1"/>
</dbReference>
<gene>
    <name evidence="2" type="ORF">QI031_31500</name>
</gene>
<dbReference type="RefSeq" id="WP_281486283.1">
    <property type="nucleotide sequence ID" value="NZ_CP124544.1"/>
</dbReference>
<dbReference type="AlphaFoldDB" id="A0AAJ6NYQ9"/>
<name>A0AAJ6NYQ9_9CYAN</name>
<proteinExistence type="predicted"/>
<dbReference type="Pfam" id="PF01656">
    <property type="entry name" value="CbiA"/>
    <property type="match status" value="1"/>
</dbReference>
<dbReference type="EMBL" id="CP124544">
    <property type="protein sequence ID" value="WGV29087.1"/>
    <property type="molecule type" value="Genomic_DNA"/>
</dbReference>
<geneLocation type="plasmid" evidence="2 3">
    <name>unnamed1</name>
</geneLocation>
<keyword evidence="3" id="KW-1185">Reference proteome</keyword>
<sequence length="286" mass="33174">MTDTIDTIENDESKKQEELNQPIIKKYSRRLVIVTGDKGGVGKSTFARGLVQTYLDAQQRFVGFDADSSNSQLLRFYGQYCRIEPIDIFKNGTIDQFFDGMKKMVNPEPDEDGNTPHPESLFLLELPPQSRRILQKFVQQMNFLETAENDYDIRVTMVVVISRVSDSINQLIDLYSFCGKNVDYVVVKNLFFGEEEEFSRYEKSPNIKEIKEKMTQEKSPFFNITMPELIERSYDYLDEKNMTFRQGMEQKDLPSVKGRVTSWLRTFKEQVKPVQELLGLDGAELS</sequence>
<reference evidence="2 3" key="1">
    <citation type="journal article" date="2023" name="Limnol Oceanogr Lett">
        <title>Environmental adaptations by the intertidal Antarctic cyanobacterium Halotia branconii CENA392 as revealed using long-read genome sequencing.</title>
        <authorList>
            <person name="Dextro R.B."/>
            <person name="Delbaje E."/>
            <person name="Freitas P.N.N."/>
            <person name="Geraldes V."/>
            <person name="Pinto E."/>
            <person name="Long P.F."/>
            <person name="Fiore M.F."/>
        </authorList>
    </citation>
    <scope>NUCLEOTIDE SEQUENCE [LARGE SCALE GENOMIC DNA]</scope>
    <source>
        <strain evidence="2 3">CENA392</strain>
        <plasmid evidence="2 3">unnamed1</plasmid>
    </source>
</reference>